<evidence type="ECO:0000259" key="8">
    <source>
        <dbReference type="Pfam" id="PF13632"/>
    </source>
</evidence>
<dbReference type="InterPro" id="IPR001173">
    <property type="entry name" value="Glyco_trans_2-like"/>
</dbReference>
<feature type="transmembrane region" description="Helical" evidence="7">
    <location>
        <begin position="391"/>
        <end position="415"/>
    </location>
</feature>
<comment type="caution">
    <text evidence="9">The sequence shown here is derived from an EMBL/GenBank/DDBJ whole genome shotgun (WGS) entry which is preliminary data.</text>
</comment>
<dbReference type="GO" id="GO:0016020">
    <property type="term" value="C:membrane"/>
    <property type="evidence" value="ECO:0007669"/>
    <property type="project" value="UniProtKB-SubCell"/>
</dbReference>
<evidence type="ECO:0000256" key="7">
    <source>
        <dbReference type="SAM" id="Phobius"/>
    </source>
</evidence>
<evidence type="ECO:0000256" key="6">
    <source>
        <dbReference type="ARBA" id="ARBA00023136"/>
    </source>
</evidence>
<dbReference type="AlphaFoldDB" id="A0A941EN19"/>
<dbReference type="PANTHER" id="PTHR43867">
    <property type="entry name" value="CELLULOSE SYNTHASE CATALYTIC SUBUNIT A [UDP-FORMING]"/>
    <property type="match status" value="1"/>
</dbReference>
<dbReference type="InterPro" id="IPR029044">
    <property type="entry name" value="Nucleotide-diphossugar_trans"/>
</dbReference>
<comment type="subcellular location">
    <subcellularLocation>
        <location evidence="1">Membrane</location>
        <topology evidence="1">Multi-pass membrane protein</topology>
    </subcellularLocation>
</comment>
<keyword evidence="6 7" id="KW-0472">Membrane</keyword>
<evidence type="ECO:0000313" key="9">
    <source>
        <dbReference type="EMBL" id="MBR7833933.1"/>
    </source>
</evidence>
<feature type="transmembrane region" description="Helical" evidence="7">
    <location>
        <begin position="345"/>
        <end position="371"/>
    </location>
</feature>
<evidence type="ECO:0000256" key="2">
    <source>
        <dbReference type="ARBA" id="ARBA00022676"/>
    </source>
</evidence>
<name>A0A941EN19_9ACTN</name>
<dbReference type="Pfam" id="PF13632">
    <property type="entry name" value="Glyco_trans_2_3"/>
    <property type="match status" value="1"/>
</dbReference>
<evidence type="ECO:0000256" key="3">
    <source>
        <dbReference type="ARBA" id="ARBA00022679"/>
    </source>
</evidence>
<evidence type="ECO:0000256" key="5">
    <source>
        <dbReference type="ARBA" id="ARBA00022989"/>
    </source>
</evidence>
<feature type="transmembrane region" description="Helical" evidence="7">
    <location>
        <begin position="25"/>
        <end position="46"/>
    </location>
</feature>
<evidence type="ECO:0000256" key="4">
    <source>
        <dbReference type="ARBA" id="ARBA00022692"/>
    </source>
</evidence>
<organism evidence="9 10">
    <name type="scientific">Actinospica durhamensis</name>
    <dbReference type="NCBI Taxonomy" id="1508375"/>
    <lineage>
        <taxon>Bacteria</taxon>
        <taxon>Bacillati</taxon>
        <taxon>Actinomycetota</taxon>
        <taxon>Actinomycetes</taxon>
        <taxon>Catenulisporales</taxon>
        <taxon>Actinospicaceae</taxon>
        <taxon>Actinospica</taxon>
    </lineage>
</organism>
<gene>
    <name evidence="9" type="ORF">KDL01_11690</name>
</gene>
<dbReference type="Proteomes" id="UP000675781">
    <property type="component" value="Unassembled WGS sequence"/>
</dbReference>
<keyword evidence="3 9" id="KW-0808">Transferase</keyword>
<dbReference type="RefSeq" id="WP_212528452.1">
    <property type="nucleotide sequence ID" value="NZ_JAGSOG010000043.1"/>
</dbReference>
<dbReference type="EC" id="2.4.-.-" evidence="9"/>
<keyword evidence="10" id="KW-1185">Reference proteome</keyword>
<dbReference type="PANTHER" id="PTHR43867:SF2">
    <property type="entry name" value="CELLULOSE SYNTHASE CATALYTIC SUBUNIT A [UDP-FORMING]"/>
    <property type="match status" value="1"/>
</dbReference>
<dbReference type="GO" id="GO:0016757">
    <property type="term" value="F:glycosyltransferase activity"/>
    <property type="evidence" value="ECO:0007669"/>
    <property type="project" value="UniProtKB-KW"/>
</dbReference>
<proteinExistence type="predicted"/>
<evidence type="ECO:0000313" key="10">
    <source>
        <dbReference type="Proteomes" id="UP000675781"/>
    </source>
</evidence>
<keyword evidence="2 9" id="KW-0328">Glycosyltransferase</keyword>
<sequence length="490" mass="54786">MLGLCLLLLLGLGLALDPRATATALVGACVLFYVLIAGMRIVIMVAGQSYRSPRRVTVRAQDPSLPDYAVLLPVHKEANMLRHLVTRISRLEYPRERLHVLLLIEQDDEETLAAARSIGLLFDTDAAYDATVSGRVARVGHPLDHVTVVVIPPGGPKTKPNAMNVAMRRVIEAGCEVLTIFDAEDRPDPDQLLKAIGTFRLAPPEVACLQAELAFWNDDTNWVTALYWIAYKIHFLRFLPGLARLRLPIPLGGTSNHFKVSALRDVALPDGSVWDAHNLTEDADLGARLISAGYRIELLNSITLEEAPVTSRVVDKQQRRWKGGYLQTGLVHTRHPREAIRRMGLLRWLCFNLLMFGTPLSFMINPLFYALTVVYFGTRAHVIAELFPTAIYYPALGLLVVGNFFLVFELIHTCLEEANSTRGRYSLLWYMLLAPLMWLWMSRSTYIAVWELATGKRGWHKTPHGHTLDEGELDAGLFAQPALVADQELV</sequence>
<keyword evidence="5 7" id="KW-1133">Transmembrane helix</keyword>
<dbReference type="SUPFAM" id="SSF53448">
    <property type="entry name" value="Nucleotide-diphospho-sugar transferases"/>
    <property type="match status" value="1"/>
</dbReference>
<evidence type="ECO:0000256" key="1">
    <source>
        <dbReference type="ARBA" id="ARBA00004141"/>
    </source>
</evidence>
<dbReference type="Gene3D" id="3.90.550.10">
    <property type="entry name" value="Spore Coat Polysaccharide Biosynthesis Protein SpsA, Chain A"/>
    <property type="match status" value="1"/>
</dbReference>
<feature type="domain" description="Glycosyltransferase 2-like" evidence="8">
    <location>
        <begin position="179"/>
        <end position="381"/>
    </location>
</feature>
<feature type="transmembrane region" description="Helical" evidence="7">
    <location>
        <begin position="427"/>
        <end position="449"/>
    </location>
</feature>
<protein>
    <submittedName>
        <fullName evidence="9">Glycosyltransferase</fullName>
        <ecNumber evidence="9">2.4.-.-</ecNumber>
    </submittedName>
</protein>
<keyword evidence="4 7" id="KW-0812">Transmembrane</keyword>
<dbReference type="InterPro" id="IPR050321">
    <property type="entry name" value="Glycosyltr_2/OpgH_subfam"/>
</dbReference>
<reference evidence="9" key="1">
    <citation type="submission" date="2021-04" db="EMBL/GenBank/DDBJ databases">
        <title>Genome based classification of Actinospica acidithermotolerans sp. nov., an actinobacterium isolated from an Indonesian hot spring.</title>
        <authorList>
            <person name="Kusuma A.B."/>
            <person name="Putra K.E."/>
            <person name="Nafisah S."/>
            <person name="Loh J."/>
            <person name="Nouioui I."/>
            <person name="Goodfellow M."/>
        </authorList>
    </citation>
    <scope>NUCLEOTIDE SEQUENCE</scope>
    <source>
        <strain evidence="9">CSCA 57</strain>
    </source>
</reference>
<dbReference type="EMBL" id="JAGSOG010000043">
    <property type="protein sequence ID" value="MBR7833933.1"/>
    <property type="molecule type" value="Genomic_DNA"/>
</dbReference>
<accession>A0A941EN19</accession>